<dbReference type="AlphaFoldDB" id="A0A4S8M7Q7"/>
<keyword evidence="3" id="KW-1185">Reference proteome</keyword>
<name>A0A4S8M7Q7_DENBC</name>
<dbReference type="Proteomes" id="UP000297245">
    <property type="component" value="Unassembled WGS sequence"/>
</dbReference>
<evidence type="ECO:0000313" key="3">
    <source>
        <dbReference type="Proteomes" id="UP000297245"/>
    </source>
</evidence>
<evidence type="ECO:0000313" key="2">
    <source>
        <dbReference type="EMBL" id="THU98352.1"/>
    </source>
</evidence>
<proteinExistence type="predicted"/>
<sequence length="241" mass="26766">MEFDRFDVAYEFDALCMTSTSLWTERVWLKRCTAFRIRETFVPPLTRYCQMISFLQYNHLQLLVIIIPGICTPGSSPGPSAISSLPQTNFAQYQTRPPQRRVLSPITSLSLLRSCPNSSKPVHLITGILESGPVLILILSISASNTKARRQLCMSGRSGLDKHKAHPSRCHSPTTTTSTPYPSLTPERRYVQLVHISKTKNLNLPQLAAACLLAHQSGDPFVQQQTALSLPSHLALKLLGT</sequence>
<accession>A0A4S8M7Q7</accession>
<reference evidence="2 3" key="1">
    <citation type="journal article" date="2019" name="Nat. Ecol. Evol.">
        <title>Megaphylogeny resolves global patterns of mushroom evolution.</title>
        <authorList>
            <person name="Varga T."/>
            <person name="Krizsan K."/>
            <person name="Foldi C."/>
            <person name="Dima B."/>
            <person name="Sanchez-Garcia M."/>
            <person name="Sanchez-Ramirez S."/>
            <person name="Szollosi G.J."/>
            <person name="Szarkandi J.G."/>
            <person name="Papp V."/>
            <person name="Albert L."/>
            <person name="Andreopoulos W."/>
            <person name="Angelini C."/>
            <person name="Antonin V."/>
            <person name="Barry K.W."/>
            <person name="Bougher N.L."/>
            <person name="Buchanan P."/>
            <person name="Buyck B."/>
            <person name="Bense V."/>
            <person name="Catcheside P."/>
            <person name="Chovatia M."/>
            <person name="Cooper J."/>
            <person name="Damon W."/>
            <person name="Desjardin D."/>
            <person name="Finy P."/>
            <person name="Geml J."/>
            <person name="Haridas S."/>
            <person name="Hughes K."/>
            <person name="Justo A."/>
            <person name="Karasinski D."/>
            <person name="Kautmanova I."/>
            <person name="Kiss B."/>
            <person name="Kocsube S."/>
            <person name="Kotiranta H."/>
            <person name="LaButti K.M."/>
            <person name="Lechner B.E."/>
            <person name="Liimatainen K."/>
            <person name="Lipzen A."/>
            <person name="Lukacs Z."/>
            <person name="Mihaltcheva S."/>
            <person name="Morgado L.N."/>
            <person name="Niskanen T."/>
            <person name="Noordeloos M.E."/>
            <person name="Ohm R.A."/>
            <person name="Ortiz-Santana B."/>
            <person name="Ovrebo C."/>
            <person name="Racz N."/>
            <person name="Riley R."/>
            <person name="Savchenko A."/>
            <person name="Shiryaev A."/>
            <person name="Soop K."/>
            <person name="Spirin V."/>
            <person name="Szebenyi C."/>
            <person name="Tomsovsky M."/>
            <person name="Tulloss R.E."/>
            <person name="Uehling J."/>
            <person name="Grigoriev I.V."/>
            <person name="Vagvolgyi C."/>
            <person name="Papp T."/>
            <person name="Martin F.M."/>
            <person name="Miettinen O."/>
            <person name="Hibbett D.S."/>
            <person name="Nagy L.G."/>
        </authorList>
    </citation>
    <scope>NUCLEOTIDE SEQUENCE [LARGE SCALE GENOMIC DNA]</scope>
    <source>
        <strain evidence="2 3">CBS 962.96</strain>
    </source>
</reference>
<gene>
    <name evidence="2" type="ORF">K435DRAFT_856791</name>
</gene>
<evidence type="ECO:0000256" key="1">
    <source>
        <dbReference type="SAM" id="MobiDB-lite"/>
    </source>
</evidence>
<organism evidence="2 3">
    <name type="scientific">Dendrothele bispora (strain CBS 962.96)</name>
    <dbReference type="NCBI Taxonomy" id="1314807"/>
    <lineage>
        <taxon>Eukaryota</taxon>
        <taxon>Fungi</taxon>
        <taxon>Dikarya</taxon>
        <taxon>Basidiomycota</taxon>
        <taxon>Agaricomycotina</taxon>
        <taxon>Agaricomycetes</taxon>
        <taxon>Agaricomycetidae</taxon>
        <taxon>Agaricales</taxon>
        <taxon>Agaricales incertae sedis</taxon>
        <taxon>Dendrothele</taxon>
    </lineage>
</organism>
<feature type="compositionally biased region" description="Low complexity" evidence="1">
    <location>
        <begin position="172"/>
        <end position="183"/>
    </location>
</feature>
<dbReference type="EMBL" id="ML179138">
    <property type="protein sequence ID" value="THU98352.1"/>
    <property type="molecule type" value="Genomic_DNA"/>
</dbReference>
<protein>
    <submittedName>
        <fullName evidence="2">Uncharacterized protein</fullName>
    </submittedName>
</protein>
<feature type="region of interest" description="Disordered" evidence="1">
    <location>
        <begin position="157"/>
        <end position="183"/>
    </location>
</feature>